<dbReference type="SUPFAM" id="SSF48371">
    <property type="entry name" value="ARM repeat"/>
    <property type="match status" value="1"/>
</dbReference>
<dbReference type="InterPro" id="IPR051345">
    <property type="entry name" value="Importin_beta-like_NTR"/>
</dbReference>
<evidence type="ECO:0000256" key="4">
    <source>
        <dbReference type="ARBA" id="ARBA00022927"/>
    </source>
</evidence>
<sequence>MDGVASIAEVEDLVKRLYQPGDPATISHIEKSLQQLQRSPQAWQIADALLGSTDVNVRFFGALTFTVKLTSDSHSLQEDAANELLFRLIGWLVQLVSKGDKDLVTRKLCTTLVQFFLNGNVTWNQCARQLVCSFAKGEAVPSTGLELYPPTDQLVGNLAVPQVLALLWFGNNLVEEVKRTTYGASILAEIEGRIEQSCEDFVTVIRHAIQYSGDLAERMHEDGMACLVEWAYFVTRTKSSTDDVLRRKKLIQSLIVPAVHCMHADPENSIENFAELLRKKGNSLFDAEHIQLIYNLMTSPWGEQQVSSILEGDMDSDAFLTLLLAFGAAILDQLMQSPEDWQNVLLLMHQILKVPGYPVEDETASVQALEFWGNFASDMADPLDDDVIFSPAIKNHLLQAAEEYWAKIRIPPPEGLKQWDSDTLKAFGSFRTDVMDFLSDTFRACGDEILNGFVAIALSSIKEQDWMKVEASLFCVKAMAEEAAKKVTCQEILSQLLGSTLLTTDVFSPSVPTKTRRTAVDLLGRYADFFIKHQEYLVAPLNSLFSALTSPETATLSARAIALLCSACRNALVPELPNFLHAYQAFMDSPTADRYTKEKVINGICSILQAIPSDEERCQYIGMLLRYIEEDVRSSLEYMSQNMPLEAEQAACTALHCIAAMGKALQSQDSDKVEVIDLEAEVSEANFWNTQPSGVELQERIIKCIDMMAHVFGQFGEVNEAICNVFKSGFAERAPGPLVLPPNVFVSFVQRSTAETPRLTLILSTMCSFLNAYSSQLKIDGSPISQAATLLIGHVIGIMQAIAEPAVEPDVSHSCVEVLEQIIRFNALLLLRQQSEAAEFVFMFTIRCLQGPDVLPKRAAAHFWASFTTASNYATSPTKQSLDQVFEAIGPVLVKVLIFNIAGEAQRTSLDEVTDPLRRIVTKHARVSSWIDAALAAPDFPAPKVPEKDRQWFKRMVIAARGGTNTKTVSHNFWQKCRDLQR</sequence>
<dbReference type="EMBL" id="WWBZ02000062">
    <property type="protein sequence ID" value="KAF4303485.1"/>
    <property type="molecule type" value="Genomic_DNA"/>
</dbReference>
<organism evidence="7 8">
    <name type="scientific">Botryosphaeria dothidea</name>
    <dbReference type="NCBI Taxonomy" id="55169"/>
    <lineage>
        <taxon>Eukaryota</taxon>
        <taxon>Fungi</taxon>
        <taxon>Dikarya</taxon>
        <taxon>Ascomycota</taxon>
        <taxon>Pezizomycotina</taxon>
        <taxon>Dothideomycetes</taxon>
        <taxon>Dothideomycetes incertae sedis</taxon>
        <taxon>Botryosphaeriales</taxon>
        <taxon>Botryosphaeriaceae</taxon>
        <taxon>Botryosphaeria</taxon>
    </lineage>
</organism>
<evidence type="ECO:0000313" key="8">
    <source>
        <dbReference type="Proteomes" id="UP000572817"/>
    </source>
</evidence>
<name>A0A8H4IL70_9PEZI</name>
<keyword evidence="5" id="KW-0539">Nucleus</keyword>
<dbReference type="InterPro" id="IPR057942">
    <property type="entry name" value="TPR_TNPO3_IPO13_3rd"/>
</dbReference>
<evidence type="ECO:0000256" key="5">
    <source>
        <dbReference type="ARBA" id="ARBA00023242"/>
    </source>
</evidence>
<keyword evidence="3" id="KW-0813">Transport</keyword>
<dbReference type="GO" id="GO:0031267">
    <property type="term" value="F:small GTPase binding"/>
    <property type="evidence" value="ECO:0007669"/>
    <property type="project" value="InterPro"/>
</dbReference>
<dbReference type="GO" id="GO:0005634">
    <property type="term" value="C:nucleus"/>
    <property type="evidence" value="ECO:0007669"/>
    <property type="project" value="UniProtKB-SubCell"/>
</dbReference>
<dbReference type="GO" id="GO:0005737">
    <property type="term" value="C:cytoplasm"/>
    <property type="evidence" value="ECO:0007669"/>
    <property type="project" value="TreeGrafter"/>
</dbReference>
<dbReference type="AlphaFoldDB" id="A0A8H4IL70"/>
<keyword evidence="4" id="KW-0653">Protein transport</keyword>
<gene>
    <name evidence="7" type="ORF">GTA08_BOTSDO09183</name>
</gene>
<evidence type="ECO:0000256" key="2">
    <source>
        <dbReference type="ARBA" id="ARBA00007991"/>
    </source>
</evidence>
<dbReference type="PANTHER" id="PTHR12363:SF33">
    <property type="entry name" value="IMPORTIN-13"/>
    <property type="match status" value="1"/>
</dbReference>
<evidence type="ECO:0000259" key="6">
    <source>
        <dbReference type="Pfam" id="PF03810"/>
    </source>
</evidence>
<dbReference type="PANTHER" id="PTHR12363">
    <property type="entry name" value="TRANSPORTIN 3 AND IMPORTIN 13"/>
    <property type="match status" value="1"/>
</dbReference>
<dbReference type="Pfam" id="PF24140">
    <property type="entry name" value="TPR_TNPO3_IPO13_3rd"/>
    <property type="match status" value="1"/>
</dbReference>
<dbReference type="OrthoDB" id="2016913at2759"/>
<comment type="caution">
    <text evidence="7">The sequence shown here is derived from an EMBL/GenBank/DDBJ whole genome shotgun (WGS) entry which is preliminary data.</text>
</comment>
<dbReference type="InterPro" id="IPR011989">
    <property type="entry name" value="ARM-like"/>
</dbReference>
<dbReference type="InterPro" id="IPR001494">
    <property type="entry name" value="Importin-beta_N"/>
</dbReference>
<dbReference type="GO" id="GO:0006606">
    <property type="term" value="P:protein import into nucleus"/>
    <property type="evidence" value="ECO:0007669"/>
    <property type="project" value="TreeGrafter"/>
</dbReference>
<evidence type="ECO:0000256" key="3">
    <source>
        <dbReference type="ARBA" id="ARBA00022448"/>
    </source>
</evidence>
<proteinExistence type="inferred from homology"/>
<comment type="subcellular location">
    <subcellularLocation>
        <location evidence="1">Nucleus</location>
    </subcellularLocation>
</comment>
<dbReference type="Gene3D" id="1.25.10.10">
    <property type="entry name" value="Leucine-rich Repeat Variant"/>
    <property type="match status" value="1"/>
</dbReference>
<keyword evidence="8" id="KW-1185">Reference proteome</keyword>
<accession>A0A8H4IL70</accession>
<comment type="similarity">
    <text evidence="2">Belongs to the importin beta family.</text>
</comment>
<dbReference type="Pfam" id="PF03810">
    <property type="entry name" value="IBN_N"/>
    <property type="match status" value="1"/>
</dbReference>
<evidence type="ECO:0000313" key="7">
    <source>
        <dbReference type="EMBL" id="KAF4303485.1"/>
    </source>
</evidence>
<protein>
    <submittedName>
        <fullName evidence="7">Importin-beta</fullName>
    </submittedName>
</protein>
<reference evidence="7" key="1">
    <citation type="submission" date="2020-04" db="EMBL/GenBank/DDBJ databases">
        <title>Genome Assembly and Annotation of Botryosphaeria dothidea sdau 11-99, a Latent Pathogen of Apple Fruit Ring Rot in China.</title>
        <authorList>
            <person name="Yu C."/>
            <person name="Diao Y."/>
            <person name="Lu Q."/>
            <person name="Zhao J."/>
            <person name="Cui S."/>
            <person name="Peng C."/>
            <person name="He B."/>
            <person name="Liu H."/>
        </authorList>
    </citation>
    <scope>NUCLEOTIDE SEQUENCE [LARGE SCALE GENOMIC DNA]</scope>
    <source>
        <strain evidence="7">Sdau11-99</strain>
    </source>
</reference>
<evidence type="ECO:0000256" key="1">
    <source>
        <dbReference type="ARBA" id="ARBA00004123"/>
    </source>
</evidence>
<dbReference type="InterPro" id="IPR016024">
    <property type="entry name" value="ARM-type_fold"/>
</dbReference>
<dbReference type="Proteomes" id="UP000572817">
    <property type="component" value="Unassembled WGS sequence"/>
</dbReference>
<feature type="domain" description="Importin N-terminal" evidence="6">
    <location>
        <begin position="30"/>
        <end position="77"/>
    </location>
</feature>